<feature type="region of interest" description="Disordered" evidence="1">
    <location>
        <begin position="65"/>
        <end position="86"/>
    </location>
</feature>
<feature type="compositionally biased region" description="Low complexity" evidence="1">
    <location>
        <begin position="116"/>
        <end position="136"/>
    </location>
</feature>
<comment type="caution">
    <text evidence="2">The sequence shown here is derived from an EMBL/GenBank/DDBJ whole genome shotgun (WGS) entry which is preliminary data.</text>
</comment>
<protein>
    <submittedName>
        <fullName evidence="2">Uncharacterized protein</fullName>
    </submittedName>
</protein>
<keyword evidence="3" id="KW-1185">Reference proteome</keyword>
<name>A0AAD4MC72_9AGAM</name>
<sequence>MSDELPCQGRALDIIDGQHNLLTIEMKSSSRGVRFDDECILIPDPQRRSRMPKLLVKPSSFIFKRRHSQDSSSPSSPHDHDVFVSPPAFPRPALSRKFSLNDEKPLAPPIHRHSSLPPTTRLSRVRPSSLSPSPRSELVTIPLRPCCPDCFSATERAALQGENWTEKFSRAARRRRSASVDNHPCPPHIIAGSGTTIQWSPATESAHTIFRPLIASEEADCEGGLVTSMNSISDEQEVSEVEMALDHLSIQGRADGTLRPLLTRHNPWLSPIPSNNTSADDLSPACPVIDNVDNPPRYCPAKSALVSPPSSPLPQTPSSTYSTPVFSPKIESPPSPKQSESPRIASSFRVPKGGTLMRAGTEILKGVTALGGGPF</sequence>
<gene>
    <name evidence="2" type="ORF">B0F90DRAFT_1673841</name>
</gene>
<evidence type="ECO:0000256" key="1">
    <source>
        <dbReference type="SAM" id="MobiDB-lite"/>
    </source>
</evidence>
<reference evidence="2" key="1">
    <citation type="journal article" date="2022" name="New Phytol.">
        <title>Evolutionary transition to the ectomycorrhizal habit in the genomes of a hyperdiverse lineage of mushroom-forming fungi.</title>
        <authorList>
            <person name="Looney B."/>
            <person name="Miyauchi S."/>
            <person name="Morin E."/>
            <person name="Drula E."/>
            <person name="Courty P.E."/>
            <person name="Kohler A."/>
            <person name="Kuo A."/>
            <person name="LaButti K."/>
            <person name="Pangilinan J."/>
            <person name="Lipzen A."/>
            <person name="Riley R."/>
            <person name="Andreopoulos W."/>
            <person name="He G."/>
            <person name="Johnson J."/>
            <person name="Nolan M."/>
            <person name="Tritt A."/>
            <person name="Barry K.W."/>
            <person name="Grigoriev I.V."/>
            <person name="Nagy L.G."/>
            <person name="Hibbett D."/>
            <person name="Henrissat B."/>
            <person name="Matheny P.B."/>
            <person name="Labbe J."/>
            <person name="Martin F.M."/>
        </authorList>
    </citation>
    <scope>NUCLEOTIDE SEQUENCE</scope>
    <source>
        <strain evidence="2">BPL690</strain>
    </source>
</reference>
<feature type="compositionally biased region" description="Low complexity" evidence="1">
    <location>
        <begin position="316"/>
        <end position="330"/>
    </location>
</feature>
<proteinExistence type="predicted"/>
<feature type="region of interest" description="Disordered" evidence="1">
    <location>
        <begin position="102"/>
        <end position="136"/>
    </location>
</feature>
<evidence type="ECO:0000313" key="2">
    <source>
        <dbReference type="EMBL" id="KAI0307458.1"/>
    </source>
</evidence>
<feature type="region of interest" description="Disordered" evidence="1">
    <location>
        <begin position="303"/>
        <end position="352"/>
    </location>
</feature>
<dbReference type="AlphaFoldDB" id="A0AAD4MC72"/>
<accession>A0AAD4MC72</accession>
<organism evidence="2 3">
    <name type="scientific">Multifurca ochricompacta</name>
    <dbReference type="NCBI Taxonomy" id="376703"/>
    <lineage>
        <taxon>Eukaryota</taxon>
        <taxon>Fungi</taxon>
        <taxon>Dikarya</taxon>
        <taxon>Basidiomycota</taxon>
        <taxon>Agaricomycotina</taxon>
        <taxon>Agaricomycetes</taxon>
        <taxon>Russulales</taxon>
        <taxon>Russulaceae</taxon>
        <taxon>Multifurca</taxon>
    </lineage>
</organism>
<dbReference type="Proteomes" id="UP001203297">
    <property type="component" value="Unassembled WGS sequence"/>
</dbReference>
<dbReference type="EMBL" id="WTXG01000001">
    <property type="protein sequence ID" value="KAI0307458.1"/>
    <property type="molecule type" value="Genomic_DNA"/>
</dbReference>
<evidence type="ECO:0000313" key="3">
    <source>
        <dbReference type="Proteomes" id="UP001203297"/>
    </source>
</evidence>